<evidence type="ECO:0000259" key="10">
    <source>
        <dbReference type="PROSITE" id="PS50011"/>
    </source>
</evidence>
<dbReference type="STRING" id="765915.A0A1Y2HN24"/>
<dbReference type="EC" id="2.7.11.1" evidence="1"/>
<dbReference type="InterPro" id="IPR008271">
    <property type="entry name" value="Ser/Thr_kinase_AS"/>
</dbReference>
<keyword evidence="5 11" id="KW-0418">Kinase</keyword>
<dbReference type="PROSITE" id="PS00108">
    <property type="entry name" value="PROTEIN_KINASE_ST"/>
    <property type="match status" value="1"/>
</dbReference>
<dbReference type="InterPro" id="IPR050588">
    <property type="entry name" value="WNK_Ser-Thr_kinase"/>
</dbReference>
<feature type="domain" description="Protein kinase" evidence="10">
    <location>
        <begin position="111"/>
        <end position="371"/>
    </location>
</feature>
<evidence type="ECO:0000256" key="7">
    <source>
        <dbReference type="ARBA" id="ARBA00047899"/>
    </source>
</evidence>
<reference evidence="11 12" key="1">
    <citation type="submission" date="2016-07" db="EMBL/GenBank/DDBJ databases">
        <title>Pervasive Adenine N6-methylation of Active Genes in Fungi.</title>
        <authorList>
            <consortium name="DOE Joint Genome Institute"/>
            <person name="Mondo S.J."/>
            <person name="Dannebaum R.O."/>
            <person name="Kuo R.C."/>
            <person name="Labutti K."/>
            <person name="Haridas S."/>
            <person name="Kuo A."/>
            <person name="Salamov A."/>
            <person name="Ahrendt S.R."/>
            <person name="Lipzen A."/>
            <person name="Sullivan W."/>
            <person name="Andreopoulos W.B."/>
            <person name="Clum A."/>
            <person name="Lindquist E."/>
            <person name="Daum C."/>
            <person name="Ramamoorthy G.K."/>
            <person name="Gryganskyi A."/>
            <person name="Culley D."/>
            <person name="Magnuson J.K."/>
            <person name="James T.Y."/>
            <person name="O'Malley M.A."/>
            <person name="Stajich J.E."/>
            <person name="Spatafora J.W."/>
            <person name="Visel A."/>
            <person name="Grigoriev I.V."/>
        </authorList>
    </citation>
    <scope>NUCLEOTIDE SEQUENCE [LARGE SCALE GENOMIC DNA]</scope>
    <source>
        <strain evidence="11 12">PL171</strain>
    </source>
</reference>
<accession>A0A1Y2HN24</accession>
<dbReference type="EMBL" id="MCFL01000019">
    <property type="protein sequence ID" value="ORZ35988.1"/>
    <property type="molecule type" value="Genomic_DNA"/>
</dbReference>
<feature type="non-terminal residue" evidence="11">
    <location>
        <position position="371"/>
    </location>
</feature>
<evidence type="ECO:0000256" key="1">
    <source>
        <dbReference type="ARBA" id="ARBA00012513"/>
    </source>
</evidence>
<dbReference type="Proteomes" id="UP000193411">
    <property type="component" value="Unassembled WGS sequence"/>
</dbReference>
<evidence type="ECO:0000256" key="4">
    <source>
        <dbReference type="ARBA" id="ARBA00022741"/>
    </source>
</evidence>
<dbReference type="PROSITE" id="PS50011">
    <property type="entry name" value="PROTEIN_KINASE_DOM"/>
    <property type="match status" value="1"/>
</dbReference>
<feature type="compositionally biased region" description="Basic and acidic residues" evidence="9">
    <location>
        <begin position="57"/>
        <end position="66"/>
    </location>
</feature>
<organism evidence="11 12">
    <name type="scientific">Catenaria anguillulae PL171</name>
    <dbReference type="NCBI Taxonomy" id="765915"/>
    <lineage>
        <taxon>Eukaryota</taxon>
        <taxon>Fungi</taxon>
        <taxon>Fungi incertae sedis</taxon>
        <taxon>Blastocladiomycota</taxon>
        <taxon>Blastocladiomycetes</taxon>
        <taxon>Blastocladiales</taxon>
        <taxon>Catenariaceae</taxon>
        <taxon>Catenaria</taxon>
    </lineage>
</organism>
<dbReference type="SMART" id="SM00220">
    <property type="entry name" value="S_TKc"/>
    <property type="match status" value="1"/>
</dbReference>
<sequence length="371" mass="41493">MHTQDWASSPSVSTAAAASASSSGNSAFTPQLPAPNRIADPNEPSYDQYYRTFGDTEADRQAHEFDDGPLDLHNGHAGRGGTGGGSASDHSDSDDDEHHRVVNTDPTGRFQCWDICLGKGAFKEVYKAFDVEEGIEVAWNQLRTDIISRKDITKVASEVRLLKQLRHDNIINFTDVWTARGPDGRERVYFITELMSSGTLKSFIRKAKGKLKLKVVKNLCRHILRGLAYLHSRTPPIIHRDLKCDNIFINGNNGVAKIGDLGLATIKNKDHISSVVGTPEFLAPELYEERYDERVDIYAFGMCVLELVTKEYPYQECANQAQIWKRVSAGIKPQALAKVADPETRQFIELCIAHDYHQRPSAQQLLDHPFL</sequence>
<evidence type="ECO:0000256" key="9">
    <source>
        <dbReference type="SAM" id="MobiDB-lite"/>
    </source>
</evidence>
<dbReference type="AlphaFoldDB" id="A0A1Y2HN24"/>
<keyword evidence="4" id="KW-0547">Nucleotide-binding</keyword>
<dbReference type="InterPro" id="IPR011009">
    <property type="entry name" value="Kinase-like_dom_sf"/>
</dbReference>
<dbReference type="InterPro" id="IPR000719">
    <property type="entry name" value="Prot_kinase_dom"/>
</dbReference>
<gene>
    <name evidence="11" type="ORF">BCR44DRAFT_116282</name>
</gene>
<feature type="region of interest" description="Disordered" evidence="9">
    <location>
        <begin position="1"/>
        <end position="103"/>
    </location>
</feature>
<dbReference type="GO" id="GO:0004674">
    <property type="term" value="F:protein serine/threonine kinase activity"/>
    <property type="evidence" value="ECO:0007669"/>
    <property type="project" value="UniProtKB-KW"/>
</dbReference>
<evidence type="ECO:0000256" key="8">
    <source>
        <dbReference type="ARBA" id="ARBA00048679"/>
    </source>
</evidence>
<protein>
    <recommendedName>
        <fullName evidence="1">non-specific serine/threonine protein kinase</fullName>
        <ecNumber evidence="1">2.7.11.1</ecNumber>
    </recommendedName>
</protein>
<keyword evidence="12" id="KW-1185">Reference proteome</keyword>
<keyword evidence="6" id="KW-0067">ATP-binding</keyword>
<dbReference type="Gene3D" id="1.10.510.10">
    <property type="entry name" value="Transferase(Phosphotransferase) domain 1"/>
    <property type="match status" value="1"/>
</dbReference>
<dbReference type="GO" id="GO:0005524">
    <property type="term" value="F:ATP binding"/>
    <property type="evidence" value="ECO:0007669"/>
    <property type="project" value="UniProtKB-KW"/>
</dbReference>
<evidence type="ECO:0000313" key="12">
    <source>
        <dbReference type="Proteomes" id="UP000193411"/>
    </source>
</evidence>
<evidence type="ECO:0000313" key="11">
    <source>
        <dbReference type="EMBL" id="ORZ35988.1"/>
    </source>
</evidence>
<dbReference type="FunFam" id="1.10.510.10:FF:001565">
    <property type="entry name" value="WNK protein kinase"/>
    <property type="match status" value="1"/>
</dbReference>
<dbReference type="SUPFAM" id="SSF56112">
    <property type="entry name" value="Protein kinase-like (PK-like)"/>
    <property type="match status" value="1"/>
</dbReference>
<comment type="caution">
    <text evidence="11">The sequence shown here is derived from an EMBL/GenBank/DDBJ whole genome shotgun (WGS) entry which is preliminary data.</text>
</comment>
<comment type="catalytic activity">
    <reaction evidence="8">
        <text>L-seryl-[protein] + ATP = O-phospho-L-seryl-[protein] + ADP + H(+)</text>
        <dbReference type="Rhea" id="RHEA:17989"/>
        <dbReference type="Rhea" id="RHEA-COMP:9863"/>
        <dbReference type="Rhea" id="RHEA-COMP:11604"/>
        <dbReference type="ChEBI" id="CHEBI:15378"/>
        <dbReference type="ChEBI" id="CHEBI:29999"/>
        <dbReference type="ChEBI" id="CHEBI:30616"/>
        <dbReference type="ChEBI" id="CHEBI:83421"/>
        <dbReference type="ChEBI" id="CHEBI:456216"/>
        <dbReference type="EC" id="2.7.11.1"/>
    </reaction>
</comment>
<keyword evidence="3" id="KW-0808">Transferase</keyword>
<dbReference type="FunFam" id="3.30.200.20:FF:000075">
    <property type="entry name" value="Probable serine/threonine-protein kinase WNK1"/>
    <property type="match status" value="1"/>
</dbReference>
<evidence type="ECO:0000256" key="2">
    <source>
        <dbReference type="ARBA" id="ARBA00022527"/>
    </source>
</evidence>
<dbReference type="OrthoDB" id="4062651at2759"/>
<comment type="catalytic activity">
    <reaction evidence="7">
        <text>L-threonyl-[protein] + ATP = O-phospho-L-threonyl-[protein] + ADP + H(+)</text>
        <dbReference type="Rhea" id="RHEA:46608"/>
        <dbReference type="Rhea" id="RHEA-COMP:11060"/>
        <dbReference type="Rhea" id="RHEA-COMP:11605"/>
        <dbReference type="ChEBI" id="CHEBI:15378"/>
        <dbReference type="ChEBI" id="CHEBI:30013"/>
        <dbReference type="ChEBI" id="CHEBI:30616"/>
        <dbReference type="ChEBI" id="CHEBI:61977"/>
        <dbReference type="ChEBI" id="CHEBI:456216"/>
        <dbReference type="EC" id="2.7.11.1"/>
    </reaction>
</comment>
<dbReference type="Gene3D" id="3.30.200.20">
    <property type="entry name" value="Phosphorylase Kinase, domain 1"/>
    <property type="match status" value="1"/>
</dbReference>
<name>A0A1Y2HN24_9FUNG</name>
<evidence type="ECO:0000256" key="5">
    <source>
        <dbReference type="ARBA" id="ARBA00022777"/>
    </source>
</evidence>
<dbReference type="Pfam" id="PF00069">
    <property type="entry name" value="Pkinase"/>
    <property type="match status" value="1"/>
</dbReference>
<evidence type="ECO:0000256" key="6">
    <source>
        <dbReference type="ARBA" id="ARBA00022840"/>
    </source>
</evidence>
<dbReference type="PANTHER" id="PTHR13902">
    <property type="entry name" value="SERINE/THREONINE-PROTEIN KINASE WNK WITH NO LYSINE -RELATED"/>
    <property type="match status" value="1"/>
</dbReference>
<feature type="compositionally biased region" description="Gly residues" evidence="9">
    <location>
        <begin position="77"/>
        <end position="86"/>
    </location>
</feature>
<proteinExistence type="predicted"/>
<evidence type="ECO:0000256" key="3">
    <source>
        <dbReference type="ARBA" id="ARBA00022679"/>
    </source>
</evidence>
<keyword evidence="2" id="KW-0723">Serine/threonine-protein kinase</keyword>
<feature type="compositionally biased region" description="Low complexity" evidence="9">
    <location>
        <begin position="7"/>
        <end position="27"/>
    </location>
</feature>